<dbReference type="InterPro" id="IPR001789">
    <property type="entry name" value="Sig_transdc_resp-reg_receiver"/>
</dbReference>
<feature type="coiled-coil region" evidence="5">
    <location>
        <begin position="68"/>
        <end position="95"/>
    </location>
</feature>
<dbReference type="EMBL" id="OU912926">
    <property type="protein sequence ID" value="CAG9931692.1"/>
    <property type="molecule type" value="Genomic_DNA"/>
</dbReference>
<keyword evidence="5" id="KW-0175">Coiled coil</keyword>
<dbReference type="CDD" id="cd00156">
    <property type="entry name" value="REC"/>
    <property type="match status" value="2"/>
</dbReference>
<dbReference type="Pfam" id="PF00072">
    <property type="entry name" value="Response_reg"/>
    <property type="match status" value="2"/>
</dbReference>
<feature type="modified residue" description="4-aspartylphosphate" evidence="4">
    <location>
        <position position="311"/>
    </location>
</feature>
<dbReference type="InterPro" id="IPR036641">
    <property type="entry name" value="HPT_dom_sf"/>
</dbReference>
<feature type="domain" description="HPt" evidence="8">
    <location>
        <begin position="10"/>
        <end position="114"/>
    </location>
</feature>
<feature type="domain" description="Response regulatory" evidence="6">
    <location>
        <begin position="136"/>
        <end position="253"/>
    </location>
</feature>
<gene>
    <name evidence="9" type="ORF">NTG6680_0439</name>
</gene>
<dbReference type="EC" id="2.7.7.65" evidence="1"/>
<dbReference type="Pfam" id="PF00990">
    <property type="entry name" value="GGDEF"/>
    <property type="match status" value="1"/>
</dbReference>
<protein>
    <recommendedName>
        <fullName evidence="1">diguanylate cyclase</fullName>
        <ecNumber evidence="1">2.7.7.65</ecNumber>
    </recommendedName>
</protein>
<dbReference type="PROSITE" id="PS50887">
    <property type="entry name" value="GGDEF"/>
    <property type="match status" value="1"/>
</dbReference>
<organism evidence="9 10">
    <name type="scientific">Candidatus Nitrotoga arctica</name>
    <dbReference type="NCBI Taxonomy" id="453162"/>
    <lineage>
        <taxon>Bacteria</taxon>
        <taxon>Pseudomonadati</taxon>
        <taxon>Pseudomonadota</taxon>
        <taxon>Betaproteobacteria</taxon>
        <taxon>Nitrosomonadales</taxon>
        <taxon>Gallionellaceae</taxon>
        <taxon>Candidatus Nitrotoga</taxon>
    </lineage>
</organism>
<evidence type="ECO:0000256" key="3">
    <source>
        <dbReference type="PROSITE-ProRule" id="PRU00110"/>
    </source>
</evidence>
<dbReference type="InterPro" id="IPR000160">
    <property type="entry name" value="GGDEF_dom"/>
</dbReference>
<dbReference type="Gene3D" id="3.40.50.2300">
    <property type="match status" value="2"/>
</dbReference>
<evidence type="ECO:0000313" key="9">
    <source>
        <dbReference type="EMBL" id="CAG9931692.1"/>
    </source>
</evidence>
<feature type="domain" description="GGDEF" evidence="7">
    <location>
        <begin position="418"/>
        <end position="550"/>
    </location>
</feature>
<name>A0ABM8YWB0_9PROT</name>
<evidence type="ECO:0000259" key="7">
    <source>
        <dbReference type="PROSITE" id="PS50887"/>
    </source>
</evidence>
<feature type="modified residue" description="4-aspartylphosphate" evidence="4">
    <location>
        <position position="185"/>
    </location>
</feature>
<dbReference type="PROSITE" id="PS50894">
    <property type="entry name" value="HPT"/>
    <property type="match status" value="1"/>
</dbReference>
<keyword evidence="4" id="KW-0597">Phosphoprotein</keyword>
<accession>A0ABM8YWB0</accession>
<dbReference type="SUPFAM" id="SSF47226">
    <property type="entry name" value="Histidine-containing phosphotransfer domain, HPT domain"/>
    <property type="match status" value="1"/>
</dbReference>
<evidence type="ECO:0000256" key="1">
    <source>
        <dbReference type="ARBA" id="ARBA00012528"/>
    </source>
</evidence>
<dbReference type="SUPFAM" id="SSF55073">
    <property type="entry name" value="Nucleotide cyclase"/>
    <property type="match status" value="1"/>
</dbReference>
<feature type="domain" description="Response regulatory" evidence="6">
    <location>
        <begin position="262"/>
        <end position="378"/>
    </location>
</feature>
<dbReference type="PANTHER" id="PTHR45138:SF24">
    <property type="entry name" value="DIGUANYLATE CYCLASE DGCC-RELATED"/>
    <property type="match status" value="1"/>
</dbReference>
<feature type="modified residue" description="Phosphohistidine" evidence="3">
    <location>
        <position position="54"/>
    </location>
</feature>
<evidence type="ECO:0000256" key="2">
    <source>
        <dbReference type="ARBA" id="ARBA00023012"/>
    </source>
</evidence>
<dbReference type="CDD" id="cd01949">
    <property type="entry name" value="GGDEF"/>
    <property type="match status" value="1"/>
</dbReference>
<proteinExistence type="predicted"/>
<dbReference type="InterPro" id="IPR050469">
    <property type="entry name" value="Diguanylate_Cyclase"/>
</dbReference>
<dbReference type="Gene3D" id="3.30.70.270">
    <property type="match status" value="1"/>
</dbReference>
<dbReference type="InterPro" id="IPR008207">
    <property type="entry name" value="Sig_transdc_His_kin_Hpt_dom"/>
</dbReference>
<reference evidence="9 10" key="1">
    <citation type="submission" date="2021-10" db="EMBL/GenBank/DDBJ databases">
        <authorList>
            <person name="Koch H."/>
        </authorList>
    </citation>
    <scope>NUCLEOTIDE SEQUENCE [LARGE SCALE GENOMIC DNA]</scope>
    <source>
        <strain evidence="9">6680</strain>
    </source>
</reference>
<evidence type="ECO:0000256" key="4">
    <source>
        <dbReference type="PROSITE-ProRule" id="PRU00169"/>
    </source>
</evidence>
<sequence length="559" mass="62538">MADPAELQTKLERLCDAYAAQLPEKFKHIEQVWEQLPLDSWDEEGFQTLHRLVHSLTGSGKTFGFALLSDVARDLEEHLNQIAQAKTALSEDQRQHIQKLMSELRQVAIYRETLFNDHAGLIAVAPPNHDALSPRRIFVLEDDSEQAEELKVQLGYFGYEVTVFNTLADFRFVMQRTSDVVILTDIAFPDNSLGGIEVIKEIQQGREIPFPVIFISAYDEFLIRLEAARAGGIAYLSKPVNIGKLIDKLDALASTLTTLPYRVMIIDDSIDITTYYSEVLEQAGMATKVVHNPLNVIKTLLEFAPDLILIDLYMPKCNGMDLAKVIRQLDAFVSIPIVFLSAEIDLDKQLVAMSLGGDDFLAKPILPQHLISSVNSRIRRSLILRSLVLRDSLTGLFNHTAIKDELDREVVRSKRHGTSLAFAMIDIDHFKQINDTYGHPIGDRVIKSLARLLKQRLRASDLVGRYGGEEFAVILVNADRAAALQVLDTIRQDFSQLRHLSDGKEFTVTFSCGIADVSQFREATKLIEASDKALYNAKHAGRNQVVLSDAPVAEVAGFI</sequence>
<dbReference type="SMART" id="SM00448">
    <property type="entry name" value="REC"/>
    <property type="match status" value="2"/>
</dbReference>
<evidence type="ECO:0000259" key="6">
    <source>
        <dbReference type="PROSITE" id="PS50110"/>
    </source>
</evidence>
<dbReference type="InterPro" id="IPR029787">
    <property type="entry name" value="Nucleotide_cyclase"/>
</dbReference>
<dbReference type="Proteomes" id="UP000839052">
    <property type="component" value="Chromosome"/>
</dbReference>
<dbReference type="SMART" id="SM00267">
    <property type="entry name" value="GGDEF"/>
    <property type="match status" value="1"/>
</dbReference>
<dbReference type="Pfam" id="PF01627">
    <property type="entry name" value="Hpt"/>
    <property type="match status" value="1"/>
</dbReference>
<dbReference type="RefSeq" id="WP_239795763.1">
    <property type="nucleotide sequence ID" value="NZ_OU912926.1"/>
</dbReference>
<dbReference type="NCBIfam" id="TIGR00254">
    <property type="entry name" value="GGDEF"/>
    <property type="match status" value="1"/>
</dbReference>
<dbReference type="Gene3D" id="1.20.120.160">
    <property type="entry name" value="HPT domain"/>
    <property type="match status" value="1"/>
</dbReference>
<keyword evidence="10" id="KW-1185">Reference proteome</keyword>
<dbReference type="SUPFAM" id="SSF52172">
    <property type="entry name" value="CheY-like"/>
    <property type="match status" value="2"/>
</dbReference>
<dbReference type="InterPro" id="IPR043128">
    <property type="entry name" value="Rev_trsase/Diguanyl_cyclase"/>
</dbReference>
<evidence type="ECO:0000259" key="8">
    <source>
        <dbReference type="PROSITE" id="PS50894"/>
    </source>
</evidence>
<keyword evidence="2" id="KW-0902">Two-component regulatory system</keyword>
<evidence type="ECO:0000313" key="10">
    <source>
        <dbReference type="Proteomes" id="UP000839052"/>
    </source>
</evidence>
<evidence type="ECO:0000256" key="5">
    <source>
        <dbReference type="SAM" id="Coils"/>
    </source>
</evidence>
<dbReference type="PROSITE" id="PS50110">
    <property type="entry name" value="RESPONSE_REGULATORY"/>
    <property type="match status" value="2"/>
</dbReference>
<dbReference type="PANTHER" id="PTHR45138">
    <property type="entry name" value="REGULATORY COMPONENTS OF SENSORY TRANSDUCTION SYSTEM"/>
    <property type="match status" value="1"/>
</dbReference>
<dbReference type="InterPro" id="IPR011006">
    <property type="entry name" value="CheY-like_superfamily"/>
</dbReference>